<feature type="non-terminal residue" evidence="1">
    <location>
        <position position="1"/>
    </location>
</feature>
<dbReference type="Proteomes" id="UP000294668">
    <property type="component" value="Unassembled WGS sequence"/>
</dbReference>
<dbReference type="AlphaFoldDB" id="A0AB38JXT7"/>
<evidence type="ECO:0000313" key="1">
    <source>
        <dbReference type="EMBL" id="TDG94188.1"/>
    </source>
</evidence>
<proteinExistence type="predicted"/>
<organism evidence="1 2">
    <name type="scientific">Lentilactobacillus parakefiri</name>
    <dbReference type="NCBI Taxonomy" id="152332"/>
    <lineage>
        <taxon>Bacteria</taxon>
        <taxon>Bacillati</taxon>
        <taxon>Bacillota</taxon>
        <taxon>Bacilli</taxon>
        <taxon>Lactobacillales</taxon>
        <taxon>Lactobacillaceae</taxon>
        <taxon>Lentilactobacillus</taxon>
    </lineage>
</organism>
<comment type="caution">
    <text evidence="1">The sequence shown here is derived from an EMBL/GenBank/DDBJ whole genome shotgun (WGS) entry which is preliminary data.</text>
</comment>
<reference evidence="1 2" key="1">
    <citation type="journal article" date="2019" name="Appl. Microbiol. Biotechnol.">
        <title>Uncovering carbohydrate metabolism through a genotype-phenotype association study of 56 lactic acid bacteria genomes.</title>
        <authorList>
            <person name="Buron-Moles G."/>
            <person name="Chailyan A."/>
            <person name="Dolejs I."/>
            <person name="Forster J."/>
            <person name="Miks M.H."/>
        </authorList>
    </citation>
    <scope>NUCLEOTIDE SEQUENCE [LARGE SCALE GENOMIC DNA]</scope>
    <source>
        <strain evidence="1 2">DSM 10551</strain>
    </source>
</reference>
<evidence type="ECO:0000313" key="2">
    <source>
        <dbReference type="Proteomes" id="UP000294668"/>
    </source>
</evidence>
<dbReference type="RefSeq" id="WP_204772882.1">
    <property type="nucleotide sequence ID" value="NZ_PUFL01000021.1"/>
</dbReference>
<accession>A0AB38JXT7</accession>
<sequence length="94" mass="10779">FNSYFWLDGKTEPHLPEKVGNAAQFIYRRDLCPSPFSLNGRDLPFVAAFGKIEVVIKVAITNAKGLCSSLDFRLNDAANQFSLFPYYWQIILRF</sequence>
<gene>
    <name evidence="1" type="ORF">C5L28_000438</name>
</gene>
<keyword evidence="2" id="KW-1185">Reference proteome</keyword>
<protein>
    <submittedName>
        <fullName evidence="1">Uncharacterized protein</fullName>
    </submittedName>
</protein>
<name>A0AB38JXT7_9LACO</name>
<dbReference type="EMBL" id="PUFL01000021">
    <property type="protein sequence ID" value="TDG94188.1"/>
    <property type="molecule type" value="Genomic_DNA"/>
</dbReference>